<dbReference type="Gene3D" id="3.40.50.2300">
    <property type="match status" value="1"/>
</dbReference>
<dbReference type="CDD" id="cd00130">
    <property type="entry name" value="PAS"/>
    <property type="match status" value="1"/>
</dbReference>
<evidence type="ECO:0000256" key="7">
    <source>
        <dbReference type="ARBA" id="ARBA00022692"/>
    </source>
</evidence>
<dbReference type="PROSITE" id="PS50930">
    <property type="entry name" value="HTH_LYTTR"/>
    <property type="match status" value="1"/>
</dbReference>
<dbReference type="PROSITE" id="PS50110">
    <property type="entry name" value="RESPONSE_REGULATORY"/>
    <property type="match status" value="1"/>
</dbReference>
<dbReference type="Gene3D" id="3.30.450.20">
    <property type="entry name" value="PAS domain"/>
    <property type="match status" value="3"/>
</dbReference>
<keyword evidence="9 12" id="KW-1133">Transmembrane helix</keyword>
<feature type="domain" description="Response regulatory" evidence="14">
    <location>
        <begin position="803"/>
        <end position="919"/>
    </location>
</feature>
<keyword evidence="5 11" id="KW-0597">Phosphoprotein</keyword>
<dbReference type="EC" id="2.7.13.3" evidence="3"/>
<evidence type="ECO:0000256" key="2">
    <source>
        <dbReference type="ARBA" id="ARBA00004651"/>
    </source>
</evidence>
<dbReference type="InterPro" id="IPR007492">
    <property type="entry name" value="LytTR_DNA-bd_dom"/>
</dbReference>
<dbReference type="PROSITE" id="PS50109">
    <property type="entry name" value="HIS_KIN"/>
    <property type="match status" value="1"/>
</dbReference>
<keyword evidence="4" id="KW-1003">Cell membrane</keyword>
<evidence type="ECO:0000259" key="17">
    <source>
        <dbReference type="PROSITE" id="PS50885"/>
    </source>
</evidence>
<dbReference type="PANTHER" id="PTHR43047:SF72">
    <property type="entry name" value="OSMOSENSING HISTIDINE PROTEIN KINASE SLN1"/>
    <property type="match status" value="1"/>
</dbReference>
<evidence type="ECO:0000256" key="8">
    <source>
        <dbReference type="ARBA" id="ARBA00022777"/>
    </source>
</evidence>
<keyword evidence="6" id="KW-0808">Transferase</keyword>
<comment type="subcellular location">
    <subcellularLocation>
        <location evidence="2">Cell membrane</location>
        <topology evidence="2">Multi-pass membrane protein</topology>
    </subcellularLocation>
</comment>
<accession>A0A1W2E9J3</accession>
<evidence type="ECO:0000259" key="15">
    <source>
        <dbReference type="PROSITE" id="PS50112"/>
    </source>
</evidence>
<proteinExistence type="predicted"/>
<feature type="transmembrane region" description="Helical" evidence="12">
    <location>
        <begin position="20"/>
        <end position="38"/>
    </location>
</feature>
<dbReference type="InterPro" id="IPR011006">
    <property type="entry name" value="CheY-like_superfamily"/>
</dbReference>
<dbReference type="Gene3D" id="1.10.287.130">
    <property type="match status" value="1"/>
</dbReference>
<dbReference type="SUPFAM" id="SSF47384">
    <property type="entry name" value="Homodimeric domain of signal transducing histidine kinase"/>
    <property type="match status" value="1"/>
</dbReference>
<dbReference type="PROSITE" id="PS50113">
    <property type="entry name" value="PAC"/>
    <property type="match status" value="1"/>
</dbReference>
<feature type="transmembrane region" description="Helical" evidence="12">
    <location>
        <begin position="315"/>
        <end position="336"/>
    </location>
</feature>
<dbReference type="SMART" id="SM00387">
    <property type="entry name" value="HATPase_c"/>
    <property type="match status" value="1"/>
</dbReference>
<dbReference type="PROSITE" id="PS50112">
    <property type="entry name" value="PAS"/>
    <property type="match status" value="1"/>
</dbReference>
<dbReference type="Pfam" id="PF02518">
    <property type="entry name" value="HATPase_c"/>
    <property type="match status" value="1"/>
</dbReference>
<comment type="catalytic activity">
    <reaction evidence="1">
        <text>ATP + protein L-histidine = ADP + protein N-phospho-L-histidine.</text>
        <dbReference type="EC" id="2.7.13.3"/>
    </reaction>
</comment>
<dbReference type="SUPFAM" id="SSF158472">
    <property type="entry name" value="HAMP domain-like"/>
    <property type="match status" value="1"/>
</dbReference>
<dbReference type="Pfam" id="PF13426">
    <property type="entry name" value="PAS_9"/>
    <property type="match status" value="1"/>
</dbReference>
<name>A0A1W2E9J3_9BACT</name>
<evidence type="ECO:0000256" key="6">
    <source>
        <dbReference type="ARBA" id="ARBA00022679"/>
    </source>
</evidence>
<feature type="domain" description="HTH LytTR-type" evidence="18">
    <location>
        <begin position="1078"/>
        <end position="1136"/>
    </location>
</feature>
<dbReference type="PRINTS" id="PR00344">
    <property type="entry name" value="BCTRLSENSOR"/>
</dbReference>
<dbReference type="OrthoDB" id="5341439at2"/>
<sequence>MKTKKNFGGLHRLSIRSKLFWSYFLTMLLTISLAGWIMSSVIRNAIETSIESELSNSTTTILNLVESTTNASIKNLLRAVAEKNLDIVRDFHRRYKKGELSEKAAKKQARQVLLSQTIGSTGYIYCLDSRGTIKVHPNKALIGENISQYTFVKDQMQQKEGYITYEWTSPGEEIPKNKALYMVHFTPWDWIISVSSYREEFIQLIKTRDFEQSVNDLRFGITGYAYIVDGKGNFLVHPTLQGTNIKAPENIDGKEFVQEMIRKKNGRIIYRWQNPGEKHPREKLVIYNHIPELDWIVASSSYLDEFYSPLATINYTIFSVAFVILILAFLITFYLGKSIITPLYQLISHFKVDSQGDFSRRMTIDSGGEIGELAGCYNNFMERLEGYHRKLQISEENFRGIFEGAVEGIFKSTADGDIVTLNSSLALMLGYETPEALMAATNNRVDPLFVEKKSAVHLMSVLKNKGHLTFYEARLYKKDRSIIWVSLSIRGIWEQGVLTFVEGFVNDISDQKRFRKELIKRQTEIEEKNIILEGQTAELRRLSAIKDDFLAMTTHELRTPLHGMIGIADSLINDSKNPLSPGIKSDLEIIVSSGMRLSNLVNDLLVASKLKQKEIKLHLRPLDLGKTVNLVMGIHRPLLQNAHLTLENLIPDNTFVMADEERLQQILHNLIGNAVKFSDGGKIVVSTKIGSRVEIHVSDTGIGIEKEKIETIFLPFEQGDYSATRQYPGTGLGLSIARQLVVLHGGELHVKSEPDRGSVFTFTLTPSPEPPVRERQPVAKIVEVGPMPVDLPALENKAKSVHEIVVVDDDPVNLHIVSRQLTMSGYRAMTFTTGSTAVDYILNNNPCMVLLDLMMPGMDGFRVCEILRERHGMDELPIILLTARNQVTDLLQGFAKGANDYLTKPFSKKELIARVETQLRLLAAKDRLVNLRRFMNRIASYVDTDHLFKEVFNTITGESPFQHAVLLSNEKIMATAGNGDSFDRSFPAPVPSMGESEMKKRDSKISVINDNDTQWISIQARGMERYRIIVQPDTPPTRENMEYIRNLITQVRIIRNGITRFAFDPNLSKEIYTIGSMLQKILYIQAARQYCIVHTENKKVELRLSLKEITLRFNDEQLLQVHRSYLVNPTHVVSIKLSKKKGMEICLLRGRVPVGGSYKSTILDAFPGRVPLPD</sequence>
<dbReference type="InterPro" id="IPR004010">
    <property type="entry name" value="Double_Cache_2"/>
</dbReference>
<dbReference type="InterPro" id="IPR003661">
    <property type="entry name" value="HisK_dim/P_dom"/>
</dbReference>
<dbReference type="PROSITE" id="PS50885">
    <property type="entry name" value="HAMP"/>
    <property type="match status" value="1"/>
</dbReference>
<dbReference type="SUPFAM" id="SSF52172">
    <property type="entry name" value="CheY-like"/>
    <property type="match status" value="1"/>
</dbReference>
<evidence type="ECO:0000256" key="10">
    <source>
        <dbReference type="ARBA" id="ARBA00023136"/>
    </source>
</evidence>
<evidence type="ECO:0000256" key="9">
    <source>
        <dbReference type="ARBA" id="ARBA00022989"/>
    </source>
</evidence>
<keyword evidence="10 12" id="KW-0472">Membrane</keyword>
<evidence type="ECO:0000259" key="18">
    <source>
        <dbReference type="PROSITE" id="PS50930"/>
    </source>
</evidence>
<dbReference type="CDD" id="cd16922">
    <property type="entry name" value="HATPase_EvgS-ArcB-TorS-like"/>
    <property type="match status" value="1"/>
</dbReference>
<dbReference type="InterPro" id="IPR036890">
    <property type="entry name" value="HATPase_C_sf"/>
</dbReference>
<dbReference type="GO" id="GO:0003677">
    <property type="term" value="F:DNA binding"/>
    <property type="evidence" value="ECO:0007669"/>
    <property type="project" value="InterPro"/>
</dbReference>
<dbReference type="InterPro" id="IPR000014">
    <property type="entry name" value="PAS"/>
</dbReference>
<feature type="domain" description="HAMP" evidence="17">
    <location>
        <begin position="337"/>
        <end position="389"/>
    </location>
</feature>
<dbReference type="PANTHER" id="PTHR43047">
    <property type="entry name" value="TWO-COMPONENT HISTIDINE PROTEIN KINASE"/>
    <property type="match status" value="1"/>
</dbReference>
<dbReference type="Gene3D" id="3.30.565.10">
    <property type="entry name" value="Histidine kinase-like ATPase, C-terminal domain"/>
    <property type="match status" value="1"/>
</dbReference>
<evidence type="ECO:0000259" key="16">
    <source>
        <dbReference type="PROSITE" id="PS50113"/>
    </source>
</evidence>
<dbReference type="GO" id="GO:0005886">
    <property type="term" value="C:plasma membrane"/>
    <property type="evidence" value="ECO:0007669"/>
    <property type="project" value="UniProtKB-SubCell"/>
</dbReference>
<gene>
    <name evidence="19" type="ORF">SAMN02746065_12731</name>
</gene>
<dbReference type="SMART" id="SM01049">
    <property type="entry name" value="Cache_2"/>
    <property type="match status" value="2"/>
</dbReference>
<protein>
    <recommendedName>
        <fullName evidence="3">histidine kinase</fullName>
        <ecNumber evidence="3">2.7.13.3</ecNumber>
    </recommendedName>
</protein>
<feature type="domain" description="Histidine kinase" evidence="13">
    <location>
        <begin position="552"/>
        <end position="768"/>
    </location>
</feature>
<dbReference type="SMART" id="SM00304">
    <property type="entry name" value="HAMP"/>
    <property type="match status" value="1"/>
</dbReference>
<dbReference type="FunFam" id="3.30.565.10:FF:000006">
    <property type="entry name" value="Sensor histidine kinase WalK"/>
    <property type="match status" value="1"/>
</dbReference>
<dbReference type="GO" id="GO:0000155">
    <property type="term" value="F:phosphorelay sensor kinase activity"/>
    <property type="evidence" value="ECO:0007669"/>
    <property type="project" value="InterPro"/>
</dbReference>
<dbReference type="InterPro" id="IPR001789">
    <property type="entry name" value="Sig_transdc_resp-reg_receiver"/>
</dbReference>
<dbReference type="AlphaFoldDB" id="A0A1W2E9J3"/>
<dbReference type="InterPro" id="IPR035965">
    <property type="entry name" value="PAS-like_dom_sf"/>
</dbReference>
<dbReference type="NCBIfam" id="TIGR00229">
    <property type="entry name" value="sensory_box"/>
    <property type="match status" value="1"/>
</dbReference>
<dbReference type="STRING" id="1121400.SAMN02746065_12731"/>
<evidence type="ECO:0000256" key="3">
    <source>
        <dbReference type="ARBA" id="ARBA00012438"/>
    </source>
</evidence>
<dbReference type="InterPro" id="IPR003660">
    <property type="entry name" value="HAMP_dom"/>
</dbReference>
<dbReference type="GO" id="GO:0009927">
    <property type="term" value="F:histidine phosphotransfer kinase activity"/>
    <property type="evidence" value="ECO:0007669"/>
    <property type="project" value="TreeGrafter"/>
</dbReference>
<evidence type="ECO:0000256" key="11">
    <source>
        <dbReference type="PROSITE-ProRule" id="PRU00169"/>
    </source>
</evidence>
<reference evidence="19 20" key="1">
    <citation type="submission" date="2017-04" db="EMBL/GenBank/DDBJ databases">
        <authorList>
            <person name="Afonso C.L."/>
            <person name="Miller P.J."/>
            <person name="Scott M.A."/>
            <person name="Spackman E."/>
            <person name="Goraichik I."/>
            <person name="Dimitrov K.M."/>
            <person name="Suarez D.L."/>
            <person name="Swayne D.E."/>
        </authorList>
    </citation>
    <scope>NUCLEOTIDE SEQUENCE [LARGE SCALE GENOMIC DNA]</scope>
    <source>
        <strain evidence="19 20">DSM 3385</strain>
    </source>
</reference>
<evidence type="ECO:0000259" key="14">
    <source>
        <dbReference type="PROSITE" id="PS50110"/>
    </source>
</evidence>
<dbReference type="SMART" id="SM00448">
    <property type="entry name" value="REC"/>
    <property type="match status" value="1"/>
</dbReference>
<dbReference type="InterPro" id="IPR036097">
    <property type="entry name" value="HisK_dim/P_sf"/>
</dbReference>
<dbReference type="RefSeq" id="WP_084071403.1">
    <property type="nucleotide sequence ID" value="NZ_FWXY01000027.1"/>
</dbReference>
<evidence type="ECO:0000256" key="5">
    <source>
        <dbReference type="ARBA" id="ARBA00022553"/>
    </source>
</evidence>
<dbReference type="SUPFAM" id="SSF55874">
    <property type="entry name" value="ATPase domain of HSP90 chaperone/DNA topoisomerase II/histidine kinase"/>
    <property type="match status" value="1"/>
</dbReference>
<dbReference type="Proteomes" id="UP000192418">
    <property type="component" value="Unassembled WGS sequence"/>
</dbReference>
<organism evidence="19 20">
    <name type="scientific">Desulfocicer vacuolatum DSM 3385</name>
    <dbReference type="NCBI Taxonomy" id="1121400"/>
    <lineage>
        <taxon>Bacteria</taxon>
        <taxon>Pseudomonadati</taxon>
        <taxon>Thermodesulfobacteriota</taxon>
        <taxon>Desulfobacteria</taxon>
        <taxon>Desulfobacterales</taxon>
        <taxon>Desulfobacteraceae</taxon>
        <taxon>Desulfocicer</taxon>
    </lineage>
</organism>
<evidence type="ECO:0000259" key="13">
    <source>
        <dbReference type="PROSITE" id="PS50109"/>
    </source>
</evidence>
<evidence type="ECO:0000256" key="4">
    <source>
        <dbReference type="ARBA" id="ARBA00022475"/>
    </source>
</evidence>
<keyword evidence="20" id="KW-1185">Reference proteome</keyword>
<feature type="domain" description="PAC" evidence="16">
    <location>
        <begin position="469"/>
        <end position="520"/>
    </location>
</feature>
<dbReference type="CDD" id="cd12912">
    <property type="entry name" value="PDC2_MCP_like"/>
    <property type="match status" value="2"/>
</dbReference>
<dbReference type="EMBL" id="FWXY01000027">
    <property type="protein sequence ID" value="SMD06450.1"/>
    <property type="molecule type" value="Genomic_DNA"/>
</dbReference>
<evidence type="ECO:0000313" key="19">
    <source>
        <dbReference type="EMBL" id="SMD06450.1"/>
    </source>
</evidence>
<dbReference type="Gene3D" id="2.40.50.1020">
    <property type="entry name" value="LytTr DNA-binding domain"/>
    <property type="match status" value="1"/>
</dbReference>
<feature type="modified residue" description="4-aspartylphosphate" evidence="11">
    <location>
        <position position="852"/>
    </location>
</feature>
<dbReference type="InterPro" id="IPR005467">
    <property type="entry name" value="His_kinase_dom"/>
</dbReference>
<dbReference type="SMART" id="SM00388">
    <property type="entry name" value="HisKA"/>
    <property type="match status" value="1"/>
</dbReference>
<dbReference type="Pfam" id="PF04397">
    <property type="entry name" value="LytTR"/>
    <property type="match status" value="1"/>
</dbReference>
<dbReference type="Pfam" id="PF08269">
    <property type="entry name" value="dCache_2"/>
    <property type="match status" value="1"/>
</dbReference>
<dbReference type="InterPro" id="IPR000700">
    <property type="entry name" value="PAS-assoc_C"/>
</dbReference>
<feature type="domain" description="PAS" evidence="15">
    <location>
        <begin position="394"/>
        <end position="437"/>
    </location>
</feature>
<dbReference type="SUPFAM" id="SSF55785">
    <property type="entry name" value="PYP-like sensor domain (PAS domain)"/>
    <property type="match status" value="1"/>
</dbReference>
<dbReference type="Pfam" id="PF00072">
    <property type="entry name" value="Response_reg"/>
    <property type="match status" value="1"/>
</dbReference>
<dbReference type="CDD" id="cd00082">
    <property type="entry name" value="HisKA"/>
    <property type="match status" value="1"/>
</dbReference>
<dbReference type="CDD" id="cd06225">
    <property type="entry name" value="HAMP"/>
    <property type="match status" value="1"/>
</dbReference>
<keyword evidence="8" id="KW-0418">Kinase</keyword>
<keyword evidence="7 12" id="KW-0812">Transmembrane</keyword>
<evidence type="ECO:0000256" key="12">
    <source>
        <dbReference type="SAM" id="Phobius"/>
    </source>
</evidence>
<dbReference type="Gene3D" id="6.10.340.10">
    <property type="match status" value="1"/>
</dbReference>
<dbReference type="InterPro" id="IPR004358">
    <property type="entry name" value="Sig_transdc_His_kin-like_C"/>
</dbReference>
<evidence type="ECO:0000256" key="1">
    <source>
        <dbReference type="ARBA" id="ARBA00000085"/>
    </source>
</evidence>
<evidence type="ECO:0000313" key="20">
    <source>
        <dbReference type="Proteomes" id="UP000192418"/>
    </source>
</evidence>
<dbReference type="Pfam" id="PF00512">
    <property type="entry name" value="HisKA"/>
    <property type="match status" value="1"/>
</dbReference>
<dbReference type="InterPro" id="IPR003594">
    <property type="entry name" value="HATPase_dom"/>
</dbReference>
<dbReference type="InterPro" id="IPR033480">
    <property type="entry name" value="sCache_2"/>
</dbReference>
<dbReference type="SMART" id="SM00850">
    <property type="entry name" value="LytTR"/>
    <property type="match status" value="1"/>
</dbReference>
<dbReference type="CDD" id="cd17574">
    <property type="entry name" value="REC_OmpR"/>
    <property type="match status" value="1"/>
</dbReference>